<evidence type="ECO:0000313" key="1">
    <source>
        <dbReference type="EMBL" id="KAI3689555.1"/>
    </source>
</evidence>
<sequence>MATSSPPIYTQQQTYYPNFEITFFLFEAIKREKGFTISFPVARTVVDTQIYLQHLFYSEAETEKDSLLDLAGVCPHLLLRILLGFLLFRTKVTFADSKRGRFFTSSSNSTPSKPQPVCSETQTSI</sequence>
<organism evidence="1 2">
    <name type="scientific">Cichorium intybus</name>
    <name type="common">Chicory</name>
    <dbReference type="NCBI Taxonomy" id="13427"/>
    <lineage>
        <taxon>Eukaryota</taxon>
        <taxon>Viridiplantae</taxon>
        <taxon>Streptophyta</taxon>
        <taxon>Embryophyta</taxon>
        <taxon>Tracheophyta</taxon>
        <taxon>Spermatophyta</taxon>
        <taxon>Magnoliopsida</taxon>
        <taxon>eudicotyledons</taxon>
        <taxon>Gunneridae</taxon>
        <taxon>Pentapetalae</taxon>
        <taxon>asterids</taxon>
        <taxon>campanulids</taxon>
        <taxon>Asterales</taxon>
        <taxon>Asteraceae</taxon>
        <taxon>Cichorioideae</taxon>
        <taxon>Cichorieae</taxon>
        <taxon>Cichoriinae</taxon>
        <taxon>Cichorium</taxon>
    </lineage>
</organism>
<keyword evidence="2" id="KW-1185">Reference proteome</keyword>
<name>A0ACB8YVS8_CICIN</name>
<proteinExistence type="predicted"/>
<evidence type="ECO:0000313" key="2">
    <source>
        <dbReference type="Proteomes" id="UP001055811"/>
    </source>
</evidence>
<dbReference type="Proteomes" id="UP001055811">
    <property type="component" value="Linkage Group LG09"/>
</dbReference>
<reference evidence="2" key="1">
    <citation type="journal article" date="2022" name="Mol. Ecol. Resour.">
        <title>The genomes of chicory, endive, great burdock and yacon provide insights into Asteraceae palaeo-polyploidization history and plant inulin production.</title>
        <authorList>
            <person name="Fan W."/>
            <person name="Wang S."/>
            <person name="Wang H."/>
            <person name="Wang A."/>
            <person name="Jiang F."/>
            <person name="Liu H."/>
            <person name="Zhao H."/>
            <person name="Xu D."/>
            <person name="Zhang Y."/>
        </authorList>
    </citation>
    <scope>NUCLEOTIDE SEQUENCE [LARGE SCALE GENOMIC DNA]</scope>
    <source>
        <strain evidence="2">cv. Punajuju</strain>
    </source>
</reference>
<gene>
    <name evidence="1" type="ORF">L2E82_47516</name>
</gene>
<reference evidence="1 2" key="2">
    <citation type="journal article" date="2022" name="Mol. Ecol. Resour.">
        <title>The genomes of chicory, endive, great burdock and yacon provide insights into Asteraceae paleo-polyploidization history and plant inulin production.</title>
        <authorList>
            <person name="Fan W."/>
            <person name="Wang S."/>
            <person name="Wang H."/>
            <person name="Wang A."/>
            <person name="Jiang F."/>
            <person name="Liu H."/>
            <person name="Zhao H."/>
            <person name="Xu D."/>
            <person name="Zhang Y."/>
        </authorList>
    </citation>
    <scope>NUCLEOTIDE SEQUENCE [LARGE SCALE GENOMIC DNA]</scope>
    <source>
        <strain evidence="2">cv. Punajuju</strain>
        <tissue evidence="1">Leaves</tissue>
    </source>
</reference>
<comment type="caution">
    <text evidence="1">The sequence shown here is derived from an EMBL/GenBank/DDBJ whole genome shotgun (WGS) entry which is preliminary data.</text>
</comment>
<accession>A0ACB8YVS8</accession>
<protein>
    <submittedName>
        <fullName evidence="1">Uncharacterized protein</fullName>
    </submittedName>
</protein>
<dbReference type="EMBL" id="CM042017">
    <property type="protein sequence ID" value="KAI3689555.1"/>
    <property type="molecule type" value="Genomic_DNA"/>
</dbReference>